<evidence type="ECO:0000313" key="12">
    <source>
        <dbReference type="EMBL" id="MDV2686530.1"/>
    </source>
</evidence>
<reference evidence="12 13" key="1">
    <citation type="submission" date="2023-10" db="EMBL/GenBank/DDBJ databases">
        <title>Screening of Alkalihalobacillus lindianensis BZ-TG-R113 and Its Alleviation of Salt Stress on Rapeseed Growth.</title>
        <authorList>
            <person name="Zhao B."/>
            <person name="Guo T."/>
        </authorList>
    </citation>
    <scope>NUCLEOTIDE SEQUENCE [LARGE SCALE GENOMIC DNA]</scope>
    <source>
        <strain evidence="12 13">BZ-TG-R113</strain>
    </source>
</reference>
<keyword evidence="6" id="KW-0418">Kinase</keyword>
<accession>A0ABU3XF58</accession>
<dbReference type="PROSITE" id="PS50109">
    <property type="entry name" value="HIS_KIN"/>
    <property type="match status" value="1"/>
</dbReference>
<dbReference type="Proteomes" id="UP001287282">
    <property type="component" value="Unassembled WGS sequence"/>
</dbReference>
<dbReference type="CDD" id="cd00130">
    <property type="entry name" value="PAS"/>
    <property type="match status" value="3"/>
</dbReference>
<dbReference type="Pfam" id="PF00989">
    <property type="entry name" value="PAS"/>
    <property type="match status" value="2"/>
</dbReference>
<dbReference type="InterPro" id="IPR003661">
    <property type="entry name" value="HisK_dim/P_dom"/>
</dbReference>
<dbReference type="InterPro" id="IPR001610">
    <property type="entry name" value="PAC"/>
</dbReference>
<evidence type="ECO:0000313" key="13">
    <source>
        <dbReference type="Proteomes" id="UP001287282"/>
    </source>
</evidence>
<evidence type="ECO:0000256" key="4">
    <source>
        <dbReference type="ARBA" id="ARBA00022679"/>
    </source>
</evidence>
<protein>
    <recommendedName>
        <fullName evidence="2">histidine kinase</fullName>
        <ecNumber evidence="2">2.7.13.3</ecNumber>
    </recommendedName>
</protein>
<dbReference type="Gene3D" id="3.30.565.10">
    <property type="entry name" value="Histidine kinase-like ATPase, C-terminal domain"/>
    <property type="match status" value="1"/>
</dbReference>
<dbReference type="SUPFAM" id="SSF55785">
    <property type="entry name" value="PYP-like sensor domain (PAS domain)"/>
    <property type="match status" value="3"/>
</dbReference>
<dbReference type="InterPro" id="IPR005467">
    <property type="entry name" value="His_kinase_dom"/>
</dbReference>
<feature type="domain" description="PAC" evidence="11">
    <location>
        <begin position="199"/>
        <end position="251"/>
    </location>
</feature>
<dbReference type="InterPro" id="IPR036097">
    <property type="entry name" value="HisK_dim/P_sf"/>
</dbReference>
<sequence length="720" mass="83091">MSKPNPLMNDELFQAWLTQTSDSIFLCSEIQGKWIMHTYNDPAKKWIERFFIHTKEGFECKDIQLEKACENAFKKEEKTSFSFALGEPQFGTLILTCNPLYSHEINQKVVLVIGKNEQNLVGASHASLLTYLTNTEDAVLVRDLSGLITFINTAFTNMFGWESDEVIGKKVYEINILPISLIEESTLINERSLQGESYSHVTTQRVRRNGELFDVSITYSYVTDLEGDVIGSMSVFRDMSEQKKIESLLRESEERYRKLIDLCPLPIFVHEDGLVQYVNDAAISLVGAKEESQLLGHSMYSFASKDHHDQIQKRSKDIHQKEEQDVVEYKIRTLDNKSKIIEAMVTSITIMDKRVNLVLLNDVTEKKQQEQALKESERRYRLIANNSYDLISIVSSEGIAKYISPSHERLLGYKDTELIGINAKERIHPNDCAHTQETLERLLKTKKQQRIEYRMFRKDGTAIWLESILKLFEEGEKSDVLIESRDITERVENEKMIRKLDKLSVVGQLAAGVAHEIRNPLTSIKGFLQLYQQNNQKSEDSHYWEIIFSELNRIEEIINEFMVLAKPQDVTFKSIRIKDLVSHTIVLFQSEAHLNNIEIDVIYINTENETIHVVENQLKQVFINILRNAIEAMRPNHGRIRIKVENCKNERIRFRFIDNGPGIPKDRLTHIGTPFYTTKEKGIGLGLTISQKIIHDHKGDFTIRSSYGRGTIIEVVLDVR</sequence>
<feature type="domain" description="PAS" evidence="10">
    <location>
        <begin position="376"/>
        <end position="446"/>
    </location>
</feature>
<dbReference type="InterPro" id="IPR036890">
    <property type="entry name" value="HATPase_C_sf"/>
</dbReference>
<keyword evidence="7" id="KW-0067">ATP-binding</keyword>
<feature type="domain" description="PAS" evidence="10">
    <location>
        <begin position="124"/>
        <end position="174"/>
    </location>
</feature>
<dbReference type="Pfam" id="PF02518">
    <property type="entry name" value="HATPase_c"/>
    <property type="match status" value="1"/>
</dbReference>
<comment type="caution">
    <text evidence="12">The sequence shown here is derived from an EMBL/GenBank/DDBJ whole genome shotgun (WGS) entry which is preliminary data.</text>
</comment>
<keyword evidence="8" id="KW-0902">Two-component regulatory system</keyword>
<dbReference type="InterPro" id="IPR035965">
    <property type="entry name" value="PAS-like_dom_sf"/>
</dbReference>
<evidence type="ECO:0000256" key="5">
    <source>
        <dbReference type="ARBA" id="ARBA00022741"/>
    </source>
</evidence>
<evidence type="ECO:0000256" key="8">
    <source>
        <dbReference type="ARBA" id="ARBA00023012"/>
    </source>
</evidence>
<name>A0ABU3XF58_9BACI</name>
<dbReference type="CDD" id="cd00082">
    <property type="entry name" value="HisKA"/>
    <property type="match status" value="1"/>
</dbReference>
<evidence type="ECO:0000256" key="6">
    <source>
        <dbReference type="ARBA" id="ARBA00022777"/>
    </source>
</evidence>
<feature type="domain" description="Histidine kinase" evidence="9">
    <location>
        <begin position="512"/>
        <end position="720"/>
    </location>
</feature>
<dbReference type="SUPFAM" id="SSF55874">
    <property type="entry name" value="ATPase domain of HSP90 chaperone/DNA topoisomerase II/histidine kinase"/>
    <property type="match status" value="1"/>
</dbReference>
<dbReference type="InterPro" id="IPR000700">
    <property type="entry name" value="PAS-assoc_C"/>
</dbReference>
<dbReference type="EC" id="2.7.13.3" evidence="2"/>
<keyword evidence="13" id="KW-1185">Reference proteome</keyword>
<dbReference type="Pfam" id="PF08447">
    <property type="entry name" value="PAS_3"/>
    <property type="match status" value="1"/>
</dbReference>
<dbReference type="PANTHER" id="PTHR43065:SF10">
    <property type="entry name" value="PEROXIDE STRESS-ACTIVATED HISTIDINE KINASE MAK3"/>
    <property type="match status" value="1"/>
</dbReference>
<keyword evidence="5" id="KW-0547">Nucleotide-binding</keyword>
<dbReference type="SMART" id="SM00388">
    <property type="entry name" value="HisKA"/>
    <property type="match status" value="1"/>
</dbReference>
<dbReference type="NCBIfam" id="TIGR00229">
    <property type="entry name" value="sensory_box"/>
    <property type="match status" value="3"/>
</dbReference>
<evidence type="ECO:0000259" key="9">
    <source>
        <dbReference type="PROSITE" id="PS50109"/>
    </source>
</evidence>
<keyword evidence="4" id="KW-0808">Transferase</keyword>
<dbReference type="PANTHER" id="PTHR43065">
    <property type="entry name" value="SENSOR HISTIDINE KINASE"/>
    <property type="match status" value="1"/>
</dbReference>
<evidence type="ECO:0000259" key="10">
    <source>
        <dbReference type="PROSITE" id="PS50112"/>
    </source>
</evidence>
<dbReference type="InterPro" id="IPR000014">
    <property type="entry name" value="PAS"/>
</dbReference>
<dbReference type="Gene3D" id="3.30.450.20">
    <property type="entry name" value="PAS domain"/>
    <property type="match status" value="3"/>
</dbReference>
<dbReference type="EMBL" id="JAWJBA010000010">
    <property type="protein sequence ID" value="MDV2686530.1"/>
    <property type="molecule type" value="Genomic_DNA"/>
</dbReference>
<dbReference type="InterPro" id="IPR013655">
    <property type="entry name" value="PAS_fold_3"/>
</dbReference>
<feature type="domain" description="PAS" evidence="10">
    <location>
        <begin position="252"/>
        <end position="322"/>
    </location>
</feature>
<dbReference type="PRINTS" id="PR00344">
    <property type="entry name" value="BCTRLSENSOR"/>
</dbReference>
<dbReference type="InterPro" id="IPR013767">
    <property type="entry name" value="PAS_fold"/>
</dbReference>
<proteinExistence type="predicted"/>
<evidence type="ECO:0000259" key="11">
    <source>
        <dbReference type="PROSITE" id="PS50113"/>
    </source>
</evidence>
<dbReference type="PROSITE" id="PS50112">
    <property type="entry name" value="PAS"/>
    <property type="match status" value="3"/>
</dbReference>
<dbReference type="CDD" id="cd00075">
    <property type="entry name" value="HATPase"/>
    <property type="match status" value="1"/>
</dbReference>
<dbReference type="InterPro" id="IPR004358">
    <property type="entry name" value="Sig_transdc_His_kin-like_C"/>
</dbReference>
<organism evidence="12 13">
    <name type="scientific">Alkalihalophilus lindianensis</name>
    <dbReference type="NCBI Taxonomy" id="1630542"/>
    <lineage>
        <taxon>Bacteria</taxon>
        <taxon>Bacillati</taxon>
        <taxon>Bacillota</taxon>
        <taxon>Bacilli</taxon>
        <taxon>Bacillales</taxon>
        <taxon>Bacillaceae</taxon>
        <taxon>Alkalihalophilus</taxon>
    </lineage>
</organism>
<dbReference type="SMART" id="SM00387">
    <property type="entry name" value="HATPase_c"/>
    <property type="match status" value="1"/>
</dbReference>
<evidence type="ECO:0000256" key="7">
    <source>
        <dbReference type="ARBA" id="ARBA00022840"/>
    </source>
</evidence>
<keyword evidence="3" id="KW-0597">Phosphoprotein</keyword>
<gene>
    <name evidence="12" type="ORF">RYX56_19400</name>
</gene>
<dbReference type="PROSITE" id="PS50113">
    <property type="entry name" value="PAC"/>
    <property type="match status" value="2"/>
</dbReference>
<evidence type="ECO:0000256" key="3">
    <source>
        <dbReference type="ARBA" id="ARBA00022553"/>
    </source>
</evidence>
<dbReference type="Gene3D" id="1.10.287.130">
    <property type="match status" value="1"/>
</dbReference>
<evidence type="ECO:0000256" key="1">
    <source>
        <dbReference type="ARBA" id="ARBA00000085"/>
    </source>
</evidence>
<dbReference type="InterPro" id="IPR003594">
    <property type="entry name" value="HATPase_dom"/>
</dbReference>
<dbReference type="SMART" id="SM00086">
    <property type="entry name" value="PAC"/>
    <property type="match status" value="2"/>
</dbReference>
<evidence type="ECO:0000256" key="2">
    <source>
        <dbReference type="ARBA" id="ARBA00012438"/>
    </source>
</evidence>
<dbReference type="SUPFAM" id="SSF47384">
    <property type="entry name" value="Homodimeric domain of signal transducing histidine kinase"/>
    <property type="match status" value="1"/>
</dbReference>
<feature type="domain" description="PAC" evidence="11">
    <location>
        <begin position="449"/>
        <end position="499"/>
    </location>
</feature>
<comment type="catalytic activity">
    <reaction evidence="1">
        <text>ATP + protein L-histidine = ADP + protein N-phospho-L-histidine.</text>
        <dbReference type="EC" id="2.7.13.3"/>
    </reaction>
</comment>
<dbReference type="SMART" id="SM00091">
    <property type="entry name" value="PAS"/>
    <property type="match status" value="3"/>
</dbReference>
<dbReference type="Pfam" id="PF00512">
    <property type="entry name" value="HisKA"/>
    <property type="match status" value="1"/>
</dbReference>